<dbReference type="InterPro" id="IPR022812">
    <property type="entry name" value="Dynamin"/>
</dbReference>
<sequence length="273" mass="31413">MDKGTNCLPVLQNKIIHLSLGWVGVINRNHKDLVKRKNLSDCAETERMYFQSHDVYKKISYRCGSMYLQKSITETLKKNIRKCFPILRDGINEQIRECTTNIEKLQKYIGFENDADEANYIIQSAKELNYKIKESLGTSHQSLELEKVSIGVIIQQILNISFIHEYNNIEIYKNTQKDIQIGVENACGVPGFIEIPDVVIRSIVQKNIESMRLCTLKVIKMVQNKLFECIRQSINSDCPYPNLNDCLRLLSLNYIISATANLNNTVNILIICF</sequence>
<dbReference type="SUPFAM" id="SSF52540">
    <property type="entry name" value="P-loop containing nucleoside triphosphate hydrolases"/>
    <property type="match status" value="1"/>
</dbReference>
<dbReference type="InterPro" id="IPR000375">
    <property type="entry name" value="Dynamin_stalk"/>
</dbReference>
<dbReference type="GO" id="GO:0003924">
    <property type="term" value="F:GTPase activity"/>
    <property type="evidence" value="ECO:0007669"/>
    <property type="project" value="TreeGrafter"/>
</dbReference>
<dbReference type="Pfam" id="PF01031">
    <property type="entry name" value="Dynamin_M"/>
    <property type="match status" value="1"/>
</dbReference>
<evidence type="ECO:0000259" key="1">
    <source>
        <dbReference type="Pfam" id="PF01031"/>
    </source>
</evidence>
<dbReference type="GO" id="GO:0008017">
    <property type="term" value="F:microtubule binding"/>
    <property type="evidence" value="ECO:0007669"/>
    <property type="project" value="TreeGrafter"/>
</dbReference>
<dbReference type="GO" id="GO:0016020">
    <property type="term" value="C:membrane"/>
    <property type="evidence" value="ECO:0007669"/>
    <property type="project" value="TreeGrafter"/>
</dbReference>
<accession>A0A6G3MDW7</accession>
<name>A0A6G3MDW7_HENSL</name>
<organism evidence="2">
    <name type="scientific">Henneguya salminicola</name>
    <name type="common">Myxosporean</name>
    <dbReference type="NCBI Taxonomy" id="69463"/>
    <lineage>
        <taxon>Eukaryota</taxon>
        <taxon>Metazoa</taxon>
        <taxon>Cnidaria</taxon>
        <taxon>Myxozoa</taxon>
        <taxon>Myxosporea</taxon>
        <taxon>Bivalvulida</taxon>
        <taxon>Platysporina</taxon>
        <taxon>Myxobolidae</taxon>
        <taxon>Henneguya</taxon>
    </lineage>
</organism>
<dbReference type="InterPro" id="IPR027417">
    <property type="entry name" value="P-loop_NTPase"/>
</dbReference>
<proteinExistence type="predicted"/>
<dbReference type="Gene3D" id="3.40.50.300">
    <property type="entry name" value="P-loop containing nucleotide triphosphate hydrolases"/>
    <property type="match status" value="1"/>
</dbReference>
<dbReference type="GO" id="GO:0005737">
    <property type="term" value="C:cytoplasm"/>
    <property type="evidence" value="ECO:0007669"/>
    <property type="project" value="TreeGrafter"/>
</dbReference>
<feature type="domain" description="Dynamin stalk" evidence="1">
    <location>
        <begin position="6"/>
        <end position="270"/>
    </location>
</feature>
<reference evidence="2" key="1">
    <citation type="submission" date="2018-11" db="EMBL/GenBank/DDBJ databases">
        <title>Henneguya salminicola genome and transcriptome.</title>
        <authorList>
            <person name="Yahalomi D."/>
            <person name="Atkinson S.D."/>
            <person name="Neuhof M."/>
            <person name="Chang E.S."/>
            <person name="Philippe H."/>
            <person name="Cartwright P."/>
            <person name="Bartholomew J.L."/>
            <person name="Huchon D."/>
        </authorList>
    </citation>
    <scope>NUCLEOTIDE SEQUENCE</scope>
    <source>
        <strain evidence="2">Hz1</strain>
        <tissue evidence="2">Whole</tissue>
    </source>
</reference>
<dbReference type="AlphaFoldDB" id="A0A6G3MDW7"/>
<dbReference type="GO" id="GO:0005874">
    <property type="term" value="C:microtubule"/>
    <property type="evidence" value="ECO:0007669"/>
    <property type="project" value="TreeGrafter"/>
</dbReference>
<dbReference type="PANTHER" id="PTHR11566">
    <property type="entry name" value="DYNAMIN"/>
    <property type="match status" value="1"/>
</dbReference>
<dbReference type="Gene3D" id="1.20.120.1240">
    <property type="entry name" value="Dynamin, middle domain"/>
    <property type="match status" value="1"/>
</dbReference>
<protein>
    <submittedName>
        <fullName evidence="2">Dynamin (Trinotate prediction)</fullName>
    </submittedName>
</protein>
<evidence type="ECO:0000313" key="2">
    <source>
        <dbReference type="EMBL" id="NDJ92245.1"/>
    </source>
</evidence>
<dbReference type="EMBL" id="GHBP01000318">
    <property type="protein sequence ID" value="NDJ92245.1"/>
    <property type="molecule type" value="Transcribed_RNA"/>
</dbReference>